<evidence type="ECO:0000313" key="3">
    <source>
        <dbReference type="Proteomes" id="UP000326950"/>
    </source>
</evidence>
<organism evidence="2 3">
    <name type="scientific">Aspergillus tamarii</name>
    <dbReference type="NCBI Taxonomy" id="41984"/>
    <lineage>
        <taxon>Eukaryota</taxon>
        <taxon>Fungi</taxon>
        <taxon>Dikarya</taxon>
        <taxon>Ascomycota</taxon>
        <taxon>Pezizomycotina</taxon>
        <taxon>Eurotiomycetes</taxon>
        <taxon>Eurotiomycetidae</taxon>
        <taxon>Eurotiales</taxon>
        <taxon>Aspergillaceae</taxon>
        <taxon>Aspergillus</taxon>
        <taxon>Aspergillus subgen. Circumdati</taxon>
    </lineage>
</organism>
<dbReference type="OrthoDB" id="289721at2759"/>
<dbReference type="EMBL" id="ML738609">
    <property type="protein sequence ID" value="KAE8164338.1"/>
    <property type="molecule type" value="Genomic_DNA"/>
</dbReference>
<feature type="region of interest" description="Disordered" evidence="1">
    <location>
        <begin position="132"/>
        <end position="151"/>
    </location>
</feature>
<sequence>MGKKRKRPIKNGQAREDLPQLSFQTSTRGKVTNVPGESSSERTHPVISIYYRRVVTLRQYLLERIPKSSKSRRRRIASVPSHDPSSDGDQDKELSRLLDTTLVGILKEPTAGCDQERRQELAEFTASLDRSLLTSTDTGPPCPQAEVRFDM</sequence>
<feature type="compositionally biased region" description="Polar residues" evidence="1">
    <location>
        <begin position="21"/>
        <end position="38"/>
    </location>
</feature>
<proteinExistence type="predicted"/>
<protein>
    <submittedName>
        <fullName evidence="2">Uncharacterized protein</fullName>
    </submittedName>
</protein>
<evidence type="ECO:0000313" key="2">
    <source>
        <dbReference type="EMBL" id="KAE8164338.1"/>
    </source>
</evidence>
<feature type="compositionally biased region" description="Basic residues" evidence="1">
    <location>
        <begin position="67"/>
        <end position="76"/>
    </location>
</feature>
<name>A0A5N6V063_ASPTM</name>
<accession>A0A5N6V063</accession>
<evidence type="ECO:0000256" key="1">
    <source>
        <dbReference type="SAM" id="MobiDB-lite"/>
    </source>
</evidence>
<dbReference type="AlphaFoldDB" id="A0A5N6V063"/>
<dbReference type="Proteomes" id="UP000326950">
    <property type="component" value="Unassembled WGS sequence"/>
</dbReference>
<feature type="region of interest" description="Disordered" evidence="1">
    <location>
        <begin position="1"/>
        <end position="43"/>
    </location>
</feature>
<keyword evidence="3" id="KW-1185">Reference proteome</keyword>
<feature type="region of interest" description="Disordered" evidence="1">
    <location>
        <begin position="67"/>
        <end position="92"/>
    </location>
</feature>
<reference evidence="2 3" key="1">
    <citation type="submission" date="2019-04" db="EMBL/GenBank/DDBJ databases">
        <title>Friends and foes A comparative genomics study of 23 Aspergillus species from section Flavi.</title>
        <authorList>
            <consortium name="DOE Joint Genome Institute"/>
            <person name="Kjaerbolling I."/>
            <person name="Vesth T."/>
            <person name="Frisvad J.C."/>
            <person name="Nybo J.L."/>
            <person name="Theobald S."/>
            <person name="Kildgaard S."/>
            <person name="Isbrandt T."/>
            <person name="Kuo A."/>
            <person name="Sato A."/>
            <person name="Lyhne E.K."/>
            <person name="Kogle M.E."/>
            <person name="Wiebenga A."/>
            <person name="Kun R.S."/>
            <person name="Lubbers R.J."/>
            <person name="Makela M.R."/>
            <person name="Barry K."/>
            <person name="Chovatia M."/>
            <person name="Clum A."/>
            <person name="Daum C."/>
            <person name="Haridas S."/>
            <person name="He G."/>
            <person name="LaButti K."/>
            <person name="Lipzen A."/>
            <person name="Mondo S."/>
            <person name="Riley R."/>
            <person name="Salamov A."/>
            <person name="Simmons B.A."/>
            <person name="Magnuson J.K."/>
            <person name="Henrissat B."/>
            <person name="Mortensen U.H."/>
            <person name="Larsen T.O."/>
            <person name="Devries R.P."/>
            <person name="Grigoriev I.V."/>
            <person name="Machida M."/>
            <person name="Baker S.E."/>
            <person name="Andersen M.R."/>
        </authorList>
    </citation>
    <scope>NUCLEOTIDE SEQUENCE [LARGE SCALE GENOMIC DNA]</scope>
    <source>
        <strain evidence="2 3">CBS 117626</strain>
    </source>
</reference>
<gene>
    <name evidence="2" type="ORF">BDV40DRAFT_116927</name>
</gene>